<evidence type="ECO:0000313" key="4">
    <source>
        <dbReference type="EMBL" id="MBO0335341.1"/>
    </source>
</evidence>
<reference evidence="4 5" key="1">
    <citation type="submission" date="2021-03" db="EMBL/GenBank/DDBJ databases">
        <title>Sneathiella sp. CAU 1612 isolated from Kang Won-do.</title>
        <authorList>
            <person name="Kim W."/>
        </authorList>
    </citation>
    <scope>NUCLEOTIDE SEQUENCE [LARGE SCALE GENOMIC DNA]</scope>
    <source>
        <strain evidence="4 5">CAU 1612</strain>
    </source>
</reference>
<gene>
    <name evidence="4" type="ORF">J0X12_17095</name>
</gene>
<comment type="caution">
    <text evidence="4">The sequence shown here is derived from an EMBL/GenBank/DDBJ whole genome shotgun (WGS) entry which is preliminary data.</text>
</comment>
<dbReference type="Proteomes" id="UP000664761">
    <property type="component" value="Unassembled WGS sequence"/>
</dbReference>
<feature type="domain" description="Endonuclease/exonuclease/phosphatase" evidence="3">
    <location>
        <begin position="108"/>
        <end position="310"/>
    </location>
</feature>
<feature type="compositionally biased region" description="Acidic residues" evidence="1">
    <location>
        <begin position="331"/>
        <end position="343"/>
    </location>
</feature>
<name>A0ABS3F9Y3_9PROT</name>
<protein>
    <submittedName>
        <fullName evidence="4">Endonuclease/exonuclease/phosphatase family protein</fullName>
    </submittedName>
</protein>
<dbReference type="EMBL" id="JAFLNC010000006">
    <property type="protein sequence ID" value="MBO0335341.1"/>
    <property type="molecule type" value="Genomic_DNA"/>
</dbReference>
<dbReference type="InterPro" id="IPR005135">
    <property type="entry name" value="Endo/exonuclease/phosphatase"/>
</dbReference>
<keyword evidence="2" id="KW-0812">Transmembrane</keyword>
<dbReference type="RefSeq" id="WP_207047658.1">
    <property type="nucleotide sequence ID" value="NZ_JAFLNC010000006.1"/>
</dbReference>
<evidence type="ECO:0000259" key="3">
    <source>
        <dbReference type="Pfam" id="PF03372"/>
    </source>
</evidence>
<keyword evidence="2" id="KW-0472">Membrane</keyword>
<accession>A0ABS3F9Y3</accession>
<keyword evidence="4" id="KW-0378">Hydrolase</keyword>
<organism evidence="4 5">
    <name type="scientific">Sneathiella sedimenti</name>
    <dbReference type="NCBI Taxonomy" id="2816034"/>
    <lineage>
        <taxon>Bacteria</taxon>
        <taxon>Pseudomonadati</taxon>
        <taxon>Pseudomonadota</taxon>
        <taxon>Alphaproteobacteria</taxon>
        <taxon>Sneathiellales</taxon>
        <taxon>Sneathiellaceae</taxon>
        <taxon>Sneathiella</taxon>
    </lineage>
</organism>
<dbReference type="Pfam" id="PF03372">
    <property type="entry name" value="Exo_endo_phos"/>
    <property type="match status" value="1"/>
</dbReference>
<keyword evidence="2" id="KW-1133">Transmembrane helix</keyword>
<dbReference type="InterPro" id="IPR036691">
    <property type="entry name" value="Endo/exonu/phosph_ase_sf"/>
</dbReference>
<dbReference type="Gene3D" id="3.60.10.10">
    <property type="entry name" value="Endonuclease/exonuclease/phosphatase"/>
    <property type="match status" value="1"/>
</dbReference>
<sequence>MSYYVLGTIASICFLASLIPFIPIPHGAVRMFDFGRLQIATLSTITLVTVFLILPINQVSLAFLAMLLAAVAIQGIYIARFTSLWAKQSAKTKTDNAERAAISLFICNVKQGNRKYPDLIKQIKTRDPDIFVLMETDQAWVDALASPFADYEQKISCPQENSYGMFLASRLEMPKGDIQFLLNKEIPSFHCTFKLQNGQLFDLISIHPDPPVPDRDTLGRDAEILVAGKLAAERERPMIITGDLNDVAWSATTRRFLRISQLLDPRQGRGMYNTFDARFPFLRWPLDHVFHSDEFEVVSISRQPHVGSDHFPMFYEFALVFEDNNSLPDDPSIDDLEETETLIDIEKDRTRKPVGEDWES</sequence>
<keyword evidence="5" id="KW-1185">Reference proteome</keyword>
<feature type="transmembrane region" description="Helical" evidence="2">
    <location>
        <begin position="6"/>
        <end position="25"/>
    </location>
</feature>
<feature type="region of interest" description="Disordered" evidence="1">
    <location>
        <begin position="329"/>
        <end position="360"/>
    </location>
</feature>
<feature type="transmembrane region" description="Helical" evidence="2">
    <location>
        <begin position="60"/>
        <end position="79"/>
    </location>
</feature>
<proteinExistence type="predicted"/>
<dbReference type="GO" id="GO:0004519">
    <property type="term" value="F:endonuclease activity"/>
    <property type="evidence" value="ECO:0007669"/>
    <property type="project" value="UniProtKB-KW"/>
</dbReference>
<feature type="transmembrane region" description="Helical" evidence="2">
    <location>
        <begin position="37"/>
        <end position="54"/>
    </location>
</feature>
<keyword evidence="4" id="KW-0255">Endonuclease</keyword>
<feature type="compositionally biased region" description="Basic and acidic residues" evidence="1">
    <location>
        <begin position="344"/>
        <end position="360"/>
    </location>
</feature>
<keyword evidence="4" id="KW-0540">Nuclease</keyword>
<dbReference type="SUPFAM" id="SSF56219">
    <property type="entry name" value="DNase I-like"/>
    <property type="match status" value="1"/>
</dbReference>
<evidence type="ECO:0000313" key="5">
    <source>
        <dbReference type="Proteomes" id="UP000664761"/>
    </source>
</evidence>
<evidence type="ECO:0000256" key="1">
    <source>
        <dbReference type="SAM" id="MobiDB-lite"/>
    </source>
</evidence>
<evidence type="ECO:0000256" key="2">
    <source>
        <dbReference type="SAM" id="Phobius"/>
    </source>
</evidence>